<keyword evidence="2" id="KW-0479">Metal-binding</keyword>
<dbReference type="CDD" id="cd12148">
    <property type="entry name" value="fungal_TF_MHR"/>
    <property type="match status" value="1"/>
</dbReference>
<dbReference type="GO" id="GO:0000981">
    <property type="term" value="F:DNA-binding transcription factor activity, RNA polymerase II-specific"/>
    <property type="evidence" value="ECO:0007669"/>
    <property type="project" value="InterPro"/>
</dbReference>
<dbReference type="InterPro" id="IPR036864">
    <property type="entry name" value="Zn2-C6_fun-type_DNA-bd_sf"/>
</dbReference>
<keyword evidence="4" id="KW-0805">Transcription regulation</keyword>
<feature type="region of interest" description="Disordered" evidence="8">
    <location>
        <begin position="1"/>
        <end position="22"/>
    </location>
</feature>
<dbReference type="InterPro" id="IPR001138">
    <property type="entry name" value="Zn2Cys6_DnaBD"/>
</dbReference>
<dbReference type="SMART" id="SM00066">
    <property type="entry name" value="GAL4"/>
    <property type="match status" value="1"/>
</dbReference>
<dbReference type="GO" id="GO:0003677">
    <property type="term" value="F:DNA binding"/>
    <property type="evidence" value="ECO:0007669"/>
    <property type="project" value="UniProtKB-KW"/>
</dbReference>
<keyword evidence="7" id="KW-0539">Nucleus</keyword>
<evidence type="ECO:0000256" key="1">
    <source>
        <dbReference type="ARBA" id="ARBA00004123"/>
    </source>
</evidence>
<dbReference type="OrthoDB" id="2161042at2759"/>
<keyword evidence="5" id="KW-0238">DNA-binding</keyword>
<evidence type="ECO:0000313" key="11">
    <source>
        <dbReference type="Proteomes" id="UP000320475"/>
    </source>
</evidence>
<evidence type="ECO:0000256" key="5">
    <source>
        <dbReference type="ARBA" id="ARBA00023125"/>
    </source>
</evidence>
<dbReference type="CDD" id="cd00067">
    <property type="entry name" value="GAL4"/>
    <property type="match status" value="1"/>
</dbReference>
<organism evidence="10 11">
    <name type="scientific">Synchytrium endobioticum</name>
    <dbReference type="NCBI Taxonomy" id="286115"/>
    <lineage>
        <taxon>Eukaryota</taxon>
        <taxon>Fungi</taxon>
        <taxon>Fungi incertae sedis</taxon>
        <taxon>Chytridiomycota</taxon>
        <taxon>Chytridiomycota incertae sedis</taxon>
        <taxon>Chytridiomycetes</taxon>
        <taxon>Synchytriales</taxon>
        <taxon>Synchytriaceae</taxon>
        <taxon>Synchytrium</taxon>
    </lineage>
</organism>
<evidence type="ECO:0000256" key="7">
    <source>
        <dbReference type="ARBA" id="ARBA00023242"/>
    </source>
</evidence>
<evidence type="ECO:0000256" key="6">
    <source>
        <dbReference type="ARBA" id="ARBA00023163"/>
    </source>
</evidence>
<dbReference type="Proteomes" id="UP000320475">
    <property type="component" value="Unassembled WGS sequence"/>
</dbReference>
<gene>
    <name evidence="10" type="ORF">SeLEV6574_g02288</name>
</gene>
<dbReference type="PANTHER" id="PTHR31313:SF81">
    <property type="entry name" value="TY1 ENHANCER ACTIVATOR"/>
    <property type="match status" value="1"/>
</dbReference>
<protein>
    <recommendedName>
        <fullName evidence="9">Zn(2)-C6 fungal-type domain-containing protein</fullName>
    </recommendedName>
</protein>
<dbReference type="Gene3D" id="4.10.240.10">
    <property type="entry name" value="Zn(2)-C6 fungal-type DNA-binding domain"/>
    <property type="match status" value="1"/>
</dbReference>
<evidence type="ECO:0000256" key="8">
    <source>
        <dbReference type="SAM" id="MobiDB-lite"/>
    </source>
</evidence>
<proteinExistence type="predicted"/>
<reference evidence="10 11" key="1">
    <citation type="journal article" date="2019" name="Sci. Rep.">
        <title>Comparative genomics of chytrid fungi reveal insights into the obligate biotrophic and pathogenic lifestyle of Synchytrium endobioticum.</title>
        <authorList>
            <person name="van de Vossenberg B.T.L.H."/>
            <person name="Warris S."/>
            <person name="Nguyen H.D.T."/>
            <person name="van Gent-Pelzer M.P.E."/>
            <person name="Joly D.L."/>
            <person name="van de Geest H.C."/>
            <person name="Bonants P.J.M."/>
            <person name="Smith D.S."/>
            <person name="Levesque C.A."/>
            <person name="van der Lee T.A.J."/>
        </authorList>
    </citation>
    <scope>NUCLEOTIDE SEQUENCE [LARGE SCALE GENOMIC DNA]</scope>
    <source>
        <strain evidence="10 11">LEV6574</strain>
    </source>
</reference>
<evidence type="ECO:0000313" key="10">
    <source>
        <dbReference type="EMBL" id="TPX48052.1"/>
    </source>
</evidence>
<comment type="subcellular location">
    <subcellularLocation>
        <location evidence="1">Nucleus</location>
    </subcellularLocation>
</comment>
<name>A0A507D8Z1_9FUNG</name>
<feature type="non-terminal residue" evidence="10">
    <location>
        <position position="548"/>
    </location>
</feature>
<dbReference type="GO" id="GO:0008270">
    <property type="term" value="F:zinc ion binding"/>
    <property type="evidence" value="ECO:0007669"/>
    <property type="project" value="InterPro"/>
</dbReference>
<dbReference type="InterPro" id="IPR007219">
    <property type="entry name" value="XnlR_reg_dom"/>
</dbReference>
<sequence length="548" mass="59283">MADPEPSVRPANPLPDKQRQVRSCDRCKIKKRKCSGRSPCDTCVKADAECTYLVPVRKRGPPPGAVVARRKNDVLSKGKSADEAAKHAGVSKARITTAAQALKKELSIEAITNQQPSTTNIYMLAVSELSQPVKTLPAWLYGDNASAAMVDSPPADVSGLFSEDFITVDSFASELLQNTQAEVGAGMASTDHQPEITMSRMQMNNLNQTAALSSQQTIIISAVSTARSILTSITQQKAHTKRSPIPKSLCVTSGFVAPDFSSLGLPPLAPSLYLALIKNFFIYFHPSLPLLDEPSFLHSILPTISAGASLSLVAVVCAIGAMYSRHLALVDGGKKWCAIFEELARSQERETVMIQPNIQSGDLSLCQTKILLSAFEASQQAVRLSLAMGYHLAQEAVADRLDPLRHGLPGALGVFDTSAPTVLQSQRQRVWWACLFVELHACIAAGLTSPIIRTDITPLRMWGASFLRNLSWPDTDIKTLMLSVLIHKVAADIDTVFSNQIIGMLPLLKERVVKVVGEEGKQAIEEIEAWVDASLEDDSSSPPPPVQV</sequence>
<dbReference type="AlphaFoldDB" id="A0A507D8Z1"/>
<dbReference type="Pfam" id="PF00172">
    <property type="entry name" value="Zn_clus"/>
    <property type="match status" value="1"/>
</dbReference>
<dbReference type="GO" id="GO:0005634">
    <property type="term" value="C:nucleus"/>
    <property type="evidence" value="ECO:0007669"/>
    <property type="project" value="UniProtKB-SubCell"/>
</dbReference>
<dbReference type="GO" id="GO:0006351">
    <property type="term" value="P:DNA-templated transcription"/>
    <property type="evidence" value="ECO:0007669"/>
    <property type="project" value="InterPro"/>
</dbReference>
<keyword evidence="6" id="KW-0804">Transcription</keyword>
<dbReference type="VEuPathDB" id="FungiDB:SeMB42_g02672"/>
<feature type="domain" description="Zn(2)-C6 fungal-type" evidence="9">
    <location>
        <begin position="23"/>
        <end position="52"/>
    </location>
</feature>
<dbReference type="PROSITE" id="PS50048">
    <property type="entry name" value="ZN2_CY6_FUNGAL_2"/>
    <property type="match status" value="1"/>
</dbReference>
<keyword evidence="3" id="KW-0862">Zinc</keyword>
<dbReference type="Pfam" id="PF04082">
    <property type="entry name" value="Fungal_trans"/>
    <property type="match status" value="1"/>
</dbReference>
<dbReference type="PANTHER" id="PTHR31313">
    <property type="entry name" value="TY1 ENHANCER ACTIVATOR"/>
    <property type="match status" value="1"/>
</dbReference>
<evidence type="ECO:0000259" key="9">
    <source>
        <dbReference type="PROSITE" id="PS50048"/>
    </source>
</evidence>
<dbReference type="SUPFAM" id="SSF57701">
    <property type="entry name" value="Zn2/Cys6 DNA-binding domain"/>
    <property type="match status" value="1"/>
</dbReference>
<dbReference type="PROSITE" id="PS00463">
    <property type="entry name" value="ZN2_CY6_FUNGAL_1"/>
    <property type="match status" value="1"/>
</dbReference>
<dbReference type="EMBL" id="QEAM01000061">
    <property type="protein sequence ID" value="TPX48052.1"/>
    <property type="molecule type" value="Genomic_DNA"/>
</dbReference>
<evidence type="ECO:0000256" key="3">
    <source>
        <dbReference type="ARBA" id="ARBA00022833"/>
    </source>
</evidence>
<accession>A0A507D8Z1</accession>
<dbReference type="InterPro" id="IPR051615">
    <property type="entry name" value="Transcr_Regulatory_Elem"/>
</dbReference>
<evidence type="ECO:0000256" key="2">
    <source>
        <dbReference type="ARBA" id="ARBA00022723"/>
    </source>
</evidence>
<comment type="caution">
    <text evidence="10">The sequence shown here is derived from an EMBL/GenBank/DDBJ whole genome shotgun (WGS) entry which is preliminary data.</text>
</comment>
<evidence type="ECO:0000256" key="4">
    <source>
        <dbReference type="ARBA" id="ARBA00023015"/>
    </source>
</evidence>